<protein>
    <recommendedName>
        <fullName evidence="4">Large ribosomal subunit protein bL21</fullName>
    </recommendedName>
</protein>
<proteinExistence type="inferred from homology"/>
<accession>A0A840WN41</accession>
<dbReference type="AlphaFoldDB" id="A0A840WN41"/>
<comment type="caution">
    <text evidence="6">The sequence shown here is derived from an EMBL/GenBank/DDBJ whole genome shotgun (WGS) entry which is preliminary data.</text>
</comment>
<gene>
    <name evidence="4" type="primary">rplU</name>
    <name evidence="6" type="ORF">FHS89_002500</name>
</gene>
<dbReference type="NCBIfam" id="TIGR00061">
    <property type="entry name" value="L21"/>
    <property type="match status" value="1"/>
</dbReference>
<organism evidence="6 7">
    <name type="scientific">Rubricella aquisinus</name>
    <dbReference type="NCBI Taxonomy" id="2028108"/>
    <lineage>
        <taxon>Bacteria</taxon>
        <taxon>Pseudomonadati</taxon>
        <taxon>Pseudomonadota</taxon>
        <taxon>Alphaproteobacteria</taxon>
        <taxon>Rhodobacterales</taxon>
        <taxon>Paracoccaceae</taxon>
        <taxon>Rubricella</taxon>
    </lineage>
</organism>
<evidence type="ECO:0000256" key="2">
    <source>
        <dbReference type="ARBA" id="ARBA00022980"/>
    </source>
</evidence>
<evidence type="ECO:0000256" key="4">
    <source>
        <dbReference type="HAMAP-Rule" id="MF_01363"/>
    </source>
</evidence>
<dbReference type="PANTHER" id="PTHR21349:SF0">
    <property type="entry name" value="LARGE RIBOSOMAL SUBUNIT PROTEIN BL21M"/>
    <property type="match status" value="1"/>
</dbReference>
<dbReference type="SUPFAM" id="SSF141091">
    <property type="entry name" value="L21p-like"/>
    <property type="match status" value="1"/>
</dbReference>
<dbReference type="GO" id="GO:1990904">
    <property type="term" value="C:ribonucleoprotein complex"/>
    <property type="evidence" value="ECO:0007669"/>
    <property type="project" value="UniProtKB-KW"/>
</dbReference>
<comment type="subunit">
    <text evidence="4">Part of the 50S ribosomal subunit. Contacts protein L20.</text>
</comment>
<dbReference type="GO" id="GO:0006412">
    <property type="term" value="P:translation"/>
    <property type="evidence" value="ECO:0007669"/>
    <property type="project" value="UniProtKB-UniRule"/>
</dbReference>
<dbReference type="Proteomes" id="UP000553766">
    <property type="component" value="Unassembled WGS sequence"/>
</dbReference>
<dbReference type="Pfam" id="PF00829">
    <property type="entry name" value="Ribosomal_L21p"/>
    <property type="match status" value="1"/>
</dbReference>
<comment type="function">
    <text evidence="4 5">This protein binds to 23S rRNA in the presence of protein L20.</text>
</comment>
<dbReference type="InterPro" id="IPR001787">
    <property type="entry name" value="Ribosomal_bL21"/>
</dbReference>
<dbReference type="GO" id="GO:0019843">
    <property type="term" value="F:rRNA binding"/>
    <property type="evidence" value="ECO:0007669"/>
    <property type="project" value="UniProtKB-UniRule"/>
</dbReference>
<dbReference type="GO" id="GO:0005840">
    <property type="term" value="C:ribosome"/>
    <property type="evidence" value="ECO:0007669"/>
    <property type="project" value="UniProtKB-KW"/>
</dbReference>
<evidence type="ECO:0000313" key="7">
    <source>
        <dbReference type="Proteomes" id="UP000553766"/>
    </source>
</evidence>
<reference evidence="6 7" key="1">
    <citation type="submission" date="2020-08" db="EMBL/GenBank/DDBJ databases">
        <title>Genomic Encyclopedia of Type Strains, Phase IV (KMG-IV): sequencing the most valuable type-strain genomes for metagenomic binning, comparative biology and taxonomic classification.</title>
        <authorList>
            <person name="Goeker M."/>
        </authorList>
    </citation>
    <scope>NUCLEOTIDE SEQUENCE [LARGE SCALE GENOMIC DNA]</scope>
    <source>
        <strain evidence="6 7">DSM 103377</strain>
    </source>
</reference>
<name>A0A840WN41_9RHOB</name>
<keyword evidence="4 5" id="KW-0694">RNA-binding</keyword>
<dbReference type="HAMAP" id="MF_01363">
    <property type="entry name" value="Ribosomal_bL21"/>
    <property type="match status" value="1"/>
</dbReference>
<comment type="similarity">
    <text evidence="1 4 5">Belongs to the bacterial ribosomal protein bL21 family.</text>
</comment>
<keyword evidence="2 4" id="KW-0689">Ribosomal protein</keyword>
<dbReference type="InterPro" id="IPR036164">
    <property type="entry name" value="bL21-like_sf"/>
</dbReference>
<dbReference type="GO" id="GO:0003735">
    <property type="term" value="F:structural constituent of ribosome"/>
    <property type="evidence" value="ECO:0007669"/>
    <property type="project" value="InterPro"/>
</dbReference>
<dbReference type="EMBL" id="JACIJS010000007">
    <property type="protein sequence ID" value="MBB5516469.1"/>
    <property type="molecule type" value="Genomic_DNA"/>
</dbReference>
<evidence type="ECO:0000256" key="3">
    <source>
        <dbReference type="ARBA" id="ARBA00023274"/>
    </source>
</evidence>
<keyword evidence="3 4" id="KW-0687">Ribonucleoprotein</keyword>
<dbReference type="PANTHER" id="PTHR21349">
    <property type="entry name" value="50S RIBOSOMAL PROTEIN L21"/>
    <property type="match status" value="1"/>
</dbReference>
<evidence type="ECO:0000256" key="5">
    <source>
        <dbReference type="RuleBase" id="RU000562"/>
    </source>
</evidence>
<keyword evidence="4 5" id="KW-0699">rRNA-binding</keyword>
<keyword evidence="7" id="KW-1185">Reference proteome</keyword>
<dbReference type="GO" id="GO:0005737">
    <property type="term" value="C:cytoplasm"/>
    <property type="evidence" value="ECO:0007669"/>
    <property type="project" value="UniProtKB-ARBA"/>
</dbReference>
<dbReference type="InterPro" id="IPR028909">
    <property type="entry name" value="bL21-like"/>
</dbReference>
<evidence type="ECO:0000256" key="1">
    <source>
        <dbReference type="ARBA" id="ARBA00008563"/>
    </source>
</evidence>
<sequence length="104" mass="11371">MFAVIKTGGKQYKVAKDSIVTIEKLVAEAGDTVEFGEVLMIGGETVTIGAPTVAGAVVKAEVLEQTRGEKVISFKKRRRKHSSQRRRGHRQHLTVVKVTDIVAK</sequence>
<evidence type="ECO:0000313" key="6">
    <source>
        <dbReference type="EMBL" id="MBB5516469.1"/>
    </source>
</evidence>